<protein>
    <recommendedName>
        <fullName evidence="3">Large polyvalent protein associated domain-containing protein</fullName>
    </recommendedName>
</protein>
<sequence>RTPLESVGGGFDFSGGRPVPRFDTGQGGEATAATQGRGVALARALNEEVPGFFFNFKNRQAFGSARGGIPEGVRLPGEVSPAQAVKLAQRLDAGEFGDPSWPDNVGLRQALQEIVERGAREKIGGGVVGDALGDVVGALGDQPALGGFPAQLAGVGGPSVSDVVSPVAERAGRVLKSEELLAGRVWEQVKVDVRRGPGFLRTPDTSQISQMPNDHLVALRAVIGGEEDEAALDRELTEIGLDSRILGPVFVSPATYLPLEKMGFFIRGLGKLKFGRGIEDDAARFTVDVLKRADVSAPAFSQVETAADISGRVGADITPRMADVLATGATDVSGRVGADFAPRVADVPLATADIAAPRTGDVTALGSLGGPDVTRAGTAVTRAGTRAGPGTFPGPDDLREGDITSPIPAPDVPPVASSWEDAVDTLTAAIEGQRLNIRGTTVAQSAEQAARLGRSEDIYRQALKEGKSNSEALRLQQASRRGKLSQADQIVVEIPEAQRQALWDRVDAFDFGRGVDKPDMERVRVRSVLEALQGGREGVPIQENELISLEKVLGRKVADAIRTTLRKGEEGVWHTVYEIATMPKAILSSFDLSYPLRQGIMAAPGHPFEFAKSFGPMVRAGASEKVSKEIYQQIINNPRVIRFADGTSLELGQIKRETGLLRTLDPGLSTSEEHFRSALAEKLTKWLGNFVRRSNRSFTTFGNKFRSDMFDTVVRGWERDGVGITPERVQGLSNMLNRFTGRGTLGKGRGAQGFTEAMQVAWWSPQYRAAGPQAFAQLLNSDRAIRAEAWRNMATFVTTGMSLLGAAKLSGLGDVTLDPRSTDFGKMRFGNTRINIWGTNATLIRTIVQALSGQTLSENLGVTQRGEPIIPGILSPRGAPGARYARSGLAPEWGLVVDWFDGKTFLGENLGYDTESAWKIAKRNLIPLVGQDAWEAFDEAGWWGLATVPYAFFGGGVQAYGGDPSSQLRSMPKWEGVDIKLERDIRDFRKEVQLEHNSEQRLFQLGQGPEPGPLADLAITMGNNTGRAELGTRLAQSERGDLPLSEATIAFVMENQDALSDEDLQWNIPESLARYLSDENWARWNKATVEGR</sequence>
<feature type="region of interest" description="Disordered" evidence="1">
    <location>
        <begin position="1"/>
        <end position="31"/>
    </location>
</feature>
<feature type="non-terminal residue" evidence="2">
    <location>
        <position position="1"/>
    </location>
</feature>
<accession>A0A0F9MDP3</accession>
<dbReference type="AlphaFoldDB" id="A0A0F9MDP3"/>
<gene>
    <name evidence="2" type="ORF">LCGC14_1397310</name>
</gene>
<dbReference type="EMBL" id="LAZR01009091">
    <property type="protein sequence ID" value="KKM74740.1"/>
    <property type="molecule type" value="Genomic_DNA"/>
</dbReference>
<evidence type="ECO:0000313" key="2">
    <source>
        <dbReference type="EMBL" id="KKM74740.1"/>
    </source>
</evidence>
<proteinExistence type="predicted"/>
<name>A0A0F9MDP3_9ZZZZ</name>
<evidence type="ECO:0008006" key="3">
    <source>
        <dbReference type="Google" id="ProtNLM"/>
    </source>
</evidence>
<comment type="caution">
    <text evidence="2">The sequence shown here is derived from an EMBL/GenBank/DDBJ whole genome shotgun (WGS) entry which is preliminary data.</text>
</comment>
<organism evidence="2">
    <name type="scientific">marine sediment metagenome</name>
    <dbReference type="NCBI Taxonomy" id="412755"/>
    <lineage>
        <taxon>unclassified sequences</taxon>
        <taxon>metagenomes</taxon>
        <taxon>ecological metagenomes</taxon>
    </lineage>
</organism>
<reference evidence="2" key="1">
    <citation type="journal article" date="2015" name="Nature">
        <title>Complex archaea that bridge the gap between prokaryotes and eukaryotes.</title>
        <authorList>
            <person name="Spang A."/>
            <person name="Saw J.H."/>
            <person name="Jorgensen S.L."/>
            <person name="Zaremba-Niedzwiedzka K."/>
            <person name="Martijn J."/>
            <person name="Lind A.E."/>
            <person name="van Eijk R."/>
            <person name="Schleper C."/>
            <person name="Guy L."/>
            <person name="Ettema T.J."/>
        </authorList>
    </citation>
    <scope>NUCLEOTIDE SEQUENCE</scope>
</reference>
<evidence type="ECO:0000256" key="1">
    <source>
        <dbReference type="SAM" id="MobiDB-lite"/>
    </source>
</evidence>